<dbReference type="GO" id="GO:0000981">
    <property type="term" value="F:DNA-binding transcription factor activity, RNA polymerase II-specific"/>
    <property type="evidence" value="ECO:0007669"/>
    <property type="project" value="TreeGrafter"/>
</dbReference>
<dbReference type="GO" id="GO:0008270">
    <property type="term" value="F:zinc ion binding"/>
    <property type="evidence" value="ECO:0007669"/>
    <property type="project" value="UniProtKB-UniRule"/>
</dbReference>
<dbReference type="SMART" id="SM00868">
    <property type="entry name" value="zf-AD"/>
    <property type="match status" value="1"/>
</dbReference>
<dbReference type="PROSITE" id="PS50157">
    <property type="entry name" value="ZINC_FINGER_C2H2_2"/>
    <property type="match status" value="3"/>
</dbReference>
<feature type="domain" description="C2H2-type" evidence="10">
    <location>
        <begin position="154"/>
        <end position="181"/>
    </location>
</feature>
<dbReference type="Gene3D" id="3.30.160.60">
    <property type="entry name" value="Classic Zinc Finger"/>
    <property type="match status" value="2"/>
</dbReference>
<feature type="domain" description="C2H2-type" evidence="10">
    <location>
        <begin position="182"/>
        <end position="210"/>
    </location>
</feature>
<dbReference type="SUPFAM" id="SSF57716">
    <property type="entry name" value="Glucocorticoid receptor-like (DNA-binding domain)"/>
    <property type="match status" value="1"/>
</dbReference>
<evidence type="ECO:0000256" key="2">
    <source>
        <dbReference type="ARBA" id="ARBA00022723"/>
    </source>
</evidence>
<keyword evidence="5 8" id="KW-0862">Zinc</keyword>
<dbReference type="PROSITE" id="PS00028">
    <property type="entry name" value="ZINC_FINGER_C2H2_1"/>
    <property type="match status" value="3"/>
</dbReference>
<evidence type="ECO:0000256" key="3">
    <source>
        <dbReference type="ARBA" id="ARBA00022737"/>
    </source>
</evidence>
<dbReference type="EMBL" id="AXCN02001111">
    <property type="status" value="NOT_ANNOTATED_CDS"/>
    <property type="molecule type" value="Genomic_DNA"/>
</dbReference>
<dbReference type="Pfam" id="PF07776">
    <property type="entry name" value="zf-AD"/>
    <property type="match status" value="1"/>
</dbReference>
<evidence type="ECO:0000256" key="7">
    <source>
        <dbReference type="PROSITE-ProRule" id="PRU00042"/>
    </source>
</evidence>
<keyword evidence="6" id="KW-0539">Nucleus</keyword>
<organism evidence="12 13">
    <name type="scientific">Anopheles farauti</name>
    <dbReference type="NCBI Taxonomy" id="69004"/>
    <lineage>
        <taxon>Eukaryota</taxon>
        <taxon>Metazoa</taxon>
        <taxon>Ecdysozoa</taxon>
        <taxon>Arthropoda</taxon>
        <taxon>Hexapoda</taxon>
        <taxon>Insecta</taxon>
        <taxon>Pterygota</taxon>
        <taxon>Neoptera</taxon>
        <taxon>Endopterygota</taxon>
        <taxon>Diptera</taxon>
        <taxon>Nematocera</taxon>
        <taxon>Culicoidea</taxon>
        <taxon>Culicidae</taxon>
        <taxon>Anophelinae</taxon>
        <taxon>Anopheles</taxon>
    </lineage>
</organism>
<dbReference type="Gene3D" id="3.40.1800.20">
    <property type="match status" value="1"/>
</dbReference>
<dbReference type="PANTHER" id="PTHR24394:SF44">
    <property type="entry name" value="ZINC FINGER PROTEIN 271-LIKE"/>
    <property type="match status" value="1"/>
</dbReference>
<dbReference type="Proteomes" id="UP000075886">
    <property type="component" value="Unassembled WGS sequence"/>
</dbReference>
<dbReference type="GO" id="GO:0005634">
    <property type="term" value="C:nucleus"/>
    <property type="evidence" value="ECO:0007669"/>
    <property type="project" value="UniProtKB-SubCell"/>
</dbReference>
<accession>A0A182QW19</accession>
<evidence type="ECO:0000313" key="12">
    <source>
        <dbReference type="EnsemblMetazoa" id="AFAF018020-PA"/>
    </source>
</evidence>
<evidence type="ECO:0000256" key="5">
    <source>
        <dbReference type="ARBA" id="ARBA00022833"/>
    </source>
</evidence>
<evidence type="ECO:0000256" key="4">
    <source>
        <dbReference type="ARBA" id="ARBA00022771"/>
    </source>
</evidence>
<dbReference type="STRING" id="69004.A0A182QW19"/>
<dbReference type="EnsemblMetazoa" id="AFAF018020-RA">
    <property type="protein sequence ID" value="AFAF018020-PA"/>
    <property type="gene ID" value="AFAF018020"/>
</dbReference>
<reference evidence="13" key="1">
    <citation type="submission" date="2014-01" db="EMBL/GenBank/DDBJ databases">
        <title>The Genome Sequence of Anopheles farauti FAR1 (V2).</title>
        <authorList>
            <consortium name="The Broad Institute Genomics Platform"/>
            <person name="Neafsey D.E."/>
            <person name="Besansky N."/>
            <person name="Howell P."/>
            <person name="Walton C."/>
            <person name="Young S.K."/>
            <person name="Zeng Q."/>
            <person name="Gargeya S."/>
            <person name="Fitzgerald M."/>
            <person name="Haas B."/>
            <person name="Abouelleil A."/>
            <person name="Allen A.W."/>
            <person name="Alvarado L."/>
            <person name="Arachchi H.M."/>
            <person name="Berlin A.M."/>
            <person name="Chapman S.B."/>
            <person name="Gainer-Dewar J."/>
            <person name="Goldberg J."/>
            <person name="Griggs A."/>
            <person name="Gujja S."/>
            <person name="Hansen M."/>
            <person name="Howarth C."/>
            <person name="Imamovic A."/>
            <person name="Ireland A."/>
            <person name="Larimer J."/>
            <person name="McCowan C."/>
            <person name="Murphy C."/>
            <person name="Pearson M."/>
            <person name="Poon T.W."/>
            <person name="Priest M."/>
            <person name="Roberts A."/>
            <person name="Saif S."/>
            <person name="Shea T."/>
            <person name="Sisk P."/>
            <person name="Sykes S."/>
            <person name="Wortman J."/>
            <person name="Nusbaum C."/>
            <person name="Birren B."/>
        </authorList>
    </citation>
    <scope>NUCLEOTIDE SEQUENCE [LARGE SCALE GENOMIC DNA]</scope>
    <source>
        <strain evidence="13">FAR1</strain>
    </source>
</reference>
<dbReference type="InterPro" id="IPR013087">
    <property type="entry name" value="Znf_C2H2_type"/>
</dbReference>
<evidence type="ECO:0000256" key="1">
    <source>
        <dbReference type="ARBA" id="ARBA00004123"/>
    </source>
</evidence>
<dbReference type="InterPro" id="IPR036236">
    <property type="entry name" value="Znf_C2H2_sf"/>
</dbReference>
<feature type="domain" description="ZAD" evidence="11">
    <location>
        <begin position="14"/>
        <end position="87"/>
    </location>
</feature>
<dbReference type="Pfam" id="PF00096">
    <property type="entry name" value="zf-C2H2"/>
    <property type="match status" value="2"/>
</dbReference>
<feature type="binding site" evidence="8">
    <location>
        <position position="19"/>
    </location>
    <ligand>
        <name>Zn(2+)</name>
        <dbReference type="ChEBI" id="CHEBI:29105"/>
    </ligand>
</feature>
<name>A0A182QW19_9DIPT</name>
<dbReference type="PANTHER" id="PTHR24394">
    <property type="entry name" value="ZINC FINGER PROTEIN"/>
    <property type="match status" value="1"/>
</dbReference>
<feature type="region of interest" description="Disordered" evidence="9">
    <location>
        <begin position="99"/>
        <end position="119"/>
    </location>
</feature>
<evidence type="ECO:0000256" key="9">
    <source>
        <dbReference type="SAM" id="MobiDB-lite"/>
    </source>
</evidence>
<feature type="binding site" evidence="8">
    <location>
        <position position="63"/>
    </location>
    <ligand>
        <name>Zn(2+)</name>
        <dbReference type="ChEBI" id="CHEBI:29105"/>
    </ligand>
</feature>
<dbReference type="SUPFAM" id="SSF57667">
    <property type="entry name" value="beta-beta-alpha zinc fingers"/>
    <property type="match status" value="2"/>
</dbReference>
<feature type="domain" description="C2H2-type" evidence="10">
    <location>
        <begin position="211"/>
        <end position="238"/>
    </location>
</feature>
<proteinExistence type="predicted"/>
<evidence type="ECO:0000256" key="6">
    <source>
        <dbReference type="ARBA" id="ARBA00023242"/>
    </source>
</evidence>
<reference evidence="12" key="2">
    <citation type="submission" date="2020-05" db="UniProtKB">
        <authorList>
            <consortium name="EnsemblMetazoa"/>
        </authorList>
    </citation>
    <scope>IDENTIFICATION</scope>
    <source>
        <strain evidence="12">FAR1</strain>
    </source>
</reference>
<dbReference type="PROSITE" id="PS51915">
    <property type="entry name" value="ZAD"/>
    <property type="match status" value="1"/>
</dbReference>
<evidence type="ECO:0000313" key="13">
    <source>
        <dbReference type="Proteomes" id="UP000075886"/>
    </source>
</evidence>
<keyword evidence="2 8" id="KW-0479">Metal-binding</keyword>
<dbReference type="VEuPathDB" id="VectorBase:AFAF018020"/>
<feature type="binding site" evidence="8">
    <location>
        <position position="16"/>
    </location>
    <ligand>
        <name>Zn(2+)</name>
        <dbReference type="ChEBI" id="CHEBI:29105"/>
    </ligand>
</feature>
<comment type="subcellular location">
    <subcellularLocation>
        <location evidence="1">Nucleus</location>
    </subcellularLocation>
</comment>
<protein>
    <recommendedName>
        <fullName evidence="14">ZAD domain-containing protein</fullName>
    </recommendedName>
</protein>
<evidence type="ECO:0000259" key="10">
    <source>
        <dbReference type="PROSITE" id="PS50157"/>
    </source>
</evidence>
<keyword evidence="13" id="KW-1185">Reference proteome</keyword>
<dbReference type="SMART" id="SM00355">
    <property type="entry name" value="ZnF_C2H2"/>
    <property type="match status" value="4"/>
</dbReference>
<keyword evidence="3" id="KW-0677">Repeat</keyword>
<feature type="binding site" evidence="8">
    <location>
        <position position="60"/>
    </location>
    <ligand>
        <name>Zn(2+)</name>
        <dbReference type="ChEBI" id="CHEBI:29105"/>
    </ligand>
</feature>
<evidence type="ECO:0008006" key="14">
    <source>
        <dbReference type="Google" id="ProtNLM"/>
    </source>
</evidence>
<evidence type="ECO:0000259" key="11">
    <source>
        <dbReference type="PROSITE" id="PS51915"/>
    </source>
</evidence>
<dbReference type="InterPro" id="IPR012934">
    <property type="entry name" value="Znf_AD"/>
</dbReference>
<evidence type="ECO:0000256" key="8">
    <source>
        <dbReference type="PROSITE-ProRule" id="PRU01263"/>
    </source>
</evidence>
<keyword evidence="4 7" id="KW-0863">Zinc-finger</keyword>
<sequence length="271" mass="31088">MDYDVEHLRRNFSNVCRFCLAENDCLPLFIESVINEALLDAIDVLLLKVDENDGFPNMVCERCYRTMADFAKFEATALEAYRALKSVLMLKDEDNCTNEDKQHEKKTVSNGTAHDANAPLELKTTGKKKSCPVCGKLVSQLSKHMPVHGGTNPVACEHCHKRFAHPASLRKHLNIHRDIRNHRCGQCDRSFCDRSSLRYHLASQHQSGRRFQCESCDREFHSVSQWKQHALLAHGERNYPCIIWWITYKCTTKGGRSRVTFVGNRSNGYDI</sequence>
<dbReference type="AlphaFoldDB" id="A0A182QW19"/>